<comment type="caution">
    <text evidence="3">The sequence shown here is derived from an EMBL/GenBank/DDBJ whole genome shotgun (WGS) entry which is preliminary data.</text>
</comment>
<dbReference type="Proteomes" id="UP001319080">
    <property type="component" value="Unassembled WGS sequence"/>
</dbReference>
<proteinExistence type="predicted"/>
<evidence type="ECO:0000259" key="2">
    <source>
        <dbReference type="Pfam" id="PF19291"/>
    </source>
</evidence>
<dbReference type="Pfam" id="PF00723">
    <property type="entry name" value="Glyco_hydro_15"/>
    <property type="match status" value="1"/>
</dbReference>
<dbReference type="GO" id="GO:0005975">
    <property type="term" value="P:carbohydrate metabolic process"/>
    <property type="evidence" value="ECO:0007669"/>
    <property type="project" value="InterPro"/>
</dbReference>
<dbReference type="InterPro" id="IPR045582">
    <property type="entry name" value="Trehalase-like_N"/>
</dbReference>
<dbReference type="InterPro" id="IPR008928">
    <property type="entry name" value="6-hairpin_glycosidase_sf"/>
</dbReference>
<evidence type="ECO:0000259" key="1">
    <source>
        <dbReference type="Pfam" id="PF00723"/>
    </source>
</evidence>
<dbReference type="PANTHER" id="PTHR31616">
    <property type="entry name" value="TREHALASE"/>
    <property type="match status" value="1"/>
</dbReference>
<keyword evidence="3" id="KW-0378">Hydrolase</keyword>
<organism evidence="3 4">
    <name type="scientific">Dawidia cretensis</name>
    <dbReference type="NCBI Taxonomy" id="2782350"/>
    <lineage>
        <taxon>Bacteria</taxon>
        <taxon>Pseudomonadati</taxon>
        <taxon>Bacteroidota</taxon>
        <taxon>Cytophagia</taxon>
        <taxon>Cytophagales</taxon>
        <taxon>Chryseotaleaceae</taxon>
        <taxon>Dawidia</taxon>
    </lineage>
</organism>
<reference evidence="3 4" key="1">
    <citation type="submission" date="2021-05" db="EMBL/GenBank/DDBJ databases">
        <title>A Polyphasic approach of four new species of the genus Ohtaekwangia: Ohtaekwangia histidinii sp. nov., Ohtaekwangia cretensis sp. nov., Ohtaekwangia indiensis sp. nov., Ohtaekwangia reichenbachii sp. nov. from diverse environment.</title>
        <authorList>
            <person name="Octaviana S."/>
        </authorList>
    </citation>
    <scope>NUCLEOTIDE SEQUENCE [LARGE SCALE GENOMIC DNA]</scope>
    <source>
        <strain evidence="3 4">PWU5</strain>
    </source>
</reference>
<dbReference type="PANTHER" id="PTHR31616:SF0">
    <property type="entry name" value="GLUCAN 1,4-ALPHA-GLUCOSIDASE"/>
    <property type="match status" value="1"/>
</dbReference>
<dbReference type="RefSeq" id="WP_254083348.1">
    <property type="nucleotide sequence ID" value="NZ_JAHESE010000003.1"/>
</dbReference>
<keyword evidence="4" id="KW-1185">Reference proteome</keyword>
<sequence length="613" mass="70277">MEDLHTDSYLPIEHYGIIGNLKTVALVSLTGSIDFMSFPTFDSPTVFARLLDAQKGGSFSITPVMQDYHSKQLYLPGTAVLLTRFFSDEGIAELTDFMPIVQHQGENLCAIVRQVTAVRGDLTFRMECHPAFHYGQATANYSFTETGVFFRAEHDGGVVLRLLADVPLQLREGTGYTEFVVRESETVHIVLESVSEDETHVLHPIGYYINTLYDETINFWRHWISQSTYRGRWTEIVHRSAITLKLLTSYEHGSMVAAATFGLPETIGGVRNWDYRYTWIRDAAFTMYAFLRLGFTEEATAFLHWIHARTEEGKLYLMYTIDGRHELTERELPHLEGYKGSRPVRIGNGAQEQLQLDIYGELIDTIYIYNNQHHAITYEFWQCIVKQVECVIADWRKPDHSIWEVRSDKREFLHSRLMCWVAMDRAIKIADHRSFPYPHALWHAVRDEIYYDVFDGFWNPQVGAWVQYKGADQVDASVLLMPLTHFVSPDEPRWLATLKVVEKTLGMDVLLYRYKDSPAVDGLTGEEGTFTLCSFWYIEALAKSGEVIRALDSFEKMLGYANHLGLFSEQINKNAAHLGNFPQAFTHLALISAALELDKQLDRLGFQPQDGKT</sequence>
<dbReference type="InterPro" id="IPR012341">
    <property type="entry name" value="6hp_glycosidase-like_sf"/>
</dbReference>
<protein>
    <submittedName>
        <fullName evidence="3">Glycoside hydrolase family 15 protein</fullName>
    </submittedName>
</protein>
<evidence type="ECO:0000313" key="3">
    <source>
        <dbReference type="EMBL" id="MBT1707758.1"/>
    </source>
</evidence>
<feature type="domain" description="GH15-like" evidence="1">
    <location>
        <begin position="235"/>
        <end position="594"/>
    </location>
</feature>
<gene>
    <name evidence="3" type="ORF">KK062_05980</name>
</gene>
<dbReference type="AlphaFoldDB" id="A0AAP2GT06"/>
<dbReference type="Pfam" id="PF19291">
    <property type="entry name" value="TREH_N"/>
    <property type="match status" value="1"/>
</dbReference>
<name>A0AAP2GT06_9BACT</name>
<dbReference type="Gene3D" id="1.50.10.10">
    <property type="match status" value="1"/>
</dbReference>
<dbReference type="SUPFAM" id="SSF48208">
    <property type="entry name" value="Six-hairpin glycosidases"/>
    <property type="match status" value="1"/>
</dbReference>
<dbReference type="EMBL" id="JAHESE010000003">
    <property type="protein sequence ID" value="MBT1707758.1"/>
    <property type="molecule type" value="Genomic_DNA"/>
</dbReference>
<accession>A0AAP2GT06</accession>
<dbReference type="GO" id="GO:0004553">
    <property type="term" value="F:hydrolase activity, hydrolyzing O-glycosyl compounds"/>
    <property type="evidence" value="ECO:0007669"/>
    <property type="project" value="UniProtKB-ARBA"/>
</dbReference>
<evidence type="ECO:0000313" key="4">
    <source>
        <dbReference type="Proteomes" id="UP001319080"/>
    </source>
</evidence>
<feature type="domain" description="Trehalase-like N-terminal" evidence="2">
    <location>
        <begin position="5"/>
        <end position="152"/>
    </location>
</feature>
<dbReference type="InterPro" id="IPR011613">
    <property type="entry name" value="GH15-like"/>
</dbReference>